<gene>
    <name evidence="1" type="ORF">CPAV1605_5</name>
</gene>
<dbReference type="AlphaFoldDB" id="A0A5E8CKL4"/>
<sequence length="102" mass="11746">MTAKKTFCNCDCGICNKKFKKWDIVELKNQWGKNDQGIIVDIVDGMVIVSMKAFKGDYSVFPLNSPSDHDVKKIEADDIIKKNIISQFDPWWQENYNLDGIN</sequence>
<dbReference type="EMBL" id="CABVLZ010000001">
    <property type="protein sequence ID" value="VVU94285.1"/>
    <property type="molecule type" value="Genomic_DNA"/>
</dbReference>
<organism evidence="1">
    <name type="scientific">seawater metagenome</name>
    <dbReference type="NCBI Taxonomy" id="1561972"/>
    <lineage>
        <taxon>unclassified sequences</taxon>
        <taxon>metagenomes</taxon>
        <taxon>ecological metagenomes</taxon>
    </lineage>
</organism>
<evidence type="ECO:0000313" key="1">
    <source>
        <dbReference type="EMBL" id="VVU94285.1"/>
    </source>
</evidence>
<proteinExistence type="predicted"/>
<accession>A0A5E8CKL4</accession>
<reference evidence="1" key="1">
    <citation type="submission" date="2019-09" db="EMBL/GenBank/DDBJ databases">
        <authorList>
            <person name="Needham M D."/>
        </authorList>
    </citation>
    <scope>NUCLEOTIDE SEQUENCE</scope>
</reference>
<protein>
    <submittedName>
        <fullName evidence="1">Uncharacterized protein</fullName>
    </submittedName>
</protein>
<name>A0A5E8CKL4_9ZZZZ</name>